<evidence type="ECO:0000313" key="2">
    <source>
        <dbReference type="EMBL" id="MBB4902333.1"/>
    </source>
</evidence>
<reference evidence="2 3" key="1">
    <citation type="submission" date="2020-08" db="EMBL/GenBank/DDBJ databases">
        <title>Genomic Encyclopedia of Type Strains, Phase III (KMG-III): the genomes of soil and plant-associated and newly described type strains.</title>
        <authorList>
            <person name="Whitman W."/>
        </authorList>
    </citation>
    <scope>NUCLEOTIDE SEQUENCE [LARGE SCALE GENOMIC DNA]</scope>
    <source>
        <strain evidence="2 3">CECT 3273</strain>
    </source>
</reference>
<dbReference type="InterPro" id="IPR011047">
    <property type="entry name" value="Quinoprotein_ADH-like_sf"/>
</dbReference>
<feature type="region of interest" description="Disordered" evidence="1">
    <location>
        <begin position="1001"/>
        <end position="1021"/>
    </location>
</feature>
<dbReference type="Proteomes" id="UP000579523">
    <property type="component" value="Unassembled WGS sequence"/>
</dbReference>
<protein>
    <submittedName>
        <fullName evidence="2">WD40 repeat protein</fullName>
    </submittedName>
</protein>
<dbReference type="SUPFAM" id="SSF52540">
    <property type="entry name" value="P-loop containing nucleoside triphosphate hydrolases"/>
    <property type="match status" value="1"/>
</dbReference>
<proteinExistence type="predicted"/>
<dbReference type="Gene3D" id="3.40.50.1460">
    <property type="match status" value="1"/>
</dbReference>
<dbReference type="SUPFAM" id="SSF50998">
    <property type="entry name" value="Quinoprotein alcohol dehydrogenase-like"/>
    <property type="match status" value="1"/>
</dbReference>
<sequence length="1435" mass="154112">MDGEHGEALVVSLGTYDHHPHYDLPDADRHAEEFRLLARRLGFAADVPPVTGTKDEVVQSLRGFAKSPARRRLVYWIGHGVQTGRDQTVLPCRDYSPDGLDGHLRPGELADLVRRMSGDVLLVIDACHAAFTAQDVYTDVFRSEDNHFGPRPLAKGSADFRGVGVLGTVRGDERAQLGTWLNAFRAVCDNPLFEFRERLLWTPYAQALHAAEVIEAVNTVLAEDCVYPQLHGGQRLLGLFVNPYHDAMARPLSAAAPSRRRELLDAHVQDLLKRRFTGLLLEDDTAYFTGRKHCLDRLVEWLAAPDRSGALIVTGSPGSGKSALLAQLALTTVSHTPQSEGLSPERRGALLYAIDAGIQCRGRSAVECARELAGGLRVKEPEDGWPDLRAVMDDLLAACRSAASVAFLVDGLDEADRTQLDTLIADVLVPLAQEPNVRVLIGTRPLDGGAAPLLDGATTLDLDTAPDRDADIAGYVRARLSGPASPYRDAEETLEWVCQELVRRSQGTFLVAKLLSSALLRLNKRVGPGDAAFRRILASGLEDAWDHEIRALDDAAPGAEPGSGWALGLLLPLALSFGAGLPEDDKTWLTAARALAAARGDVRVYGETDVIWIRRVAGAHIVAHGEGGQPVFRLNHEALAHHVLRSSGLTDQVAHEAMTQVLRTIHEQLYRGRVTTNPYIARYAAAHASRAGLLPELLDDGDLLVRLDPERFVAQLEQSAATSARAQLYRSVADDLVRRTPEERAALLQAAALRQHPELRAWARSAARLHWEDLWTTAEWSAPERSIALPFGDVLTVSAGPDGSLLFAGERLWRWTGTHGRPDLVRGYLPADAHGNPVRLRALATPPRLCEVEAVAADAERVLVWSRGNSGRVHVLGWGAPVSSVAVGAADDAEIVAAGSGTYAAVWEWRDGRPRHLGFWASGVGRVCALAVTTPGRGPRLLVGGERGAAVLDPRTGRCLGRFAAEAGRIECLSATTADGRCWVAAVCTAGPQIRVWLLQEPPEDGRGTDGAQDTDGPRPEPVLGAWLRHPSGATVALDESAGGAGPLLVAVDGGQVRRWSLADGHELGPLTGHRSRPTSVTVLRDDTRRVAVADGRRVRLWEHGSSADPRRGGRTGLPTMGTEHAGALVCPSPEQGAVALAAGRAARAWDLTGRVLHDESELALYTSLDLRADASGTVWWAAGGQSTTEGPVVVVRRFDGRSATTLPLAPGADGAVTAVALATRGDVRVFAADDRYIYRWDVRASKMLPRLHVPNDKVRHLTYVESPAGRPFLLAGAGDSVWLWDEGRAESPLRLRLPEKSPVREVAGTHDDLGGRHVAVAADAGVYTARLPAEDGAEPPSAVLLRPLSTTVTSVRSLACRSLPGSRVLVMAADGSHVLHLWEVGEAARSLAVPDRGFQVVGVLAQPEPNGRGLLVASVGRERMDLLRVTPPGP</sequence>
<dbReference type="InterPro" id="IPR027417">
    <property type="entry name" value="P-loop_NTPase"/>
</dbReference>
<organism evidence="2 3">
    <name type="scientific">Streptomyces griseomycini</name>
    <dbReference type="NCBI Taxonomy" id="66895"/>
    <lineage>
        <taxon>Bacteria</taxon>
        <taxon>Bacillati</taxon>
        <taxon>Actinomycetota</taxon>
        <taxon>Actinomycetes</taxon>
        <taxon>Kitasatosporales</taxon>
        <taxon>Streptomycetaceae</taxon>
        <taxon>Streptomyces</taxon>
    </lineage>
</organism>
<dbReference type="InterPro" id="IPR015943">
    <property type="entry name" value="WD40/YVTN_repeat-like_dom_sf"/>
</dbReference>
<keyword evidence="3" id="KW-1185">Reference proteome</keyword>
<gene>
    <name evidence="2" type="ORF">FHS37_006425</name>
</gene>
<dbReference type="Gene3D" id="3.40.50.300">
    <property type="entry name" value="P-loop containing nucleotide triphosphate hydrolases"/>
    <property type="match status" value="1"/>
</dbReference>
<dbReference type="InterPro" id="IPR001680">
    <property type="entry name" value="WD40_rpt"/>
</dbReference>
<dbReference type="Gene3D" id="2.130.10.10">
    <property type="entry name" value="YVTN repeat-like/Quinoprotein amine dehydrogenase"/>
    <property type="match status" value="3"/>
</dbReference>
<evidence type="ECO:0000256" key="1">
    <source>
        <dbReference type="SAM" id="MobiDB-lite"/>
    </source>
</evidence>
<dbReference type="SMART" id="SM00320">
    <property type="entry name" value="WD40"/>
    <property type="match status" value="4"/>
</dbReference>
<evidence type="ECO:0000313" key="3">
    <source>
        <dbReference type="Proteomes" id="UP000579523"/>
    </source>
</evidence>
<dbReference type="PANTHER" id="PTHR10039">
    <property type="entry name" value="AMELOGENIN"/>
    <property type="match status" value="1"/>
</dbReference>
<dbReference type="EMBL" id="JACHJI010000015">
    <property type="protein sequence ID" value="MBB4902333.1"/>
    <property type="molecule type" value="Genomic_DNA"/>
</dbReference>
<accession>A0A7W7PW86</accession>
<name>A0A7W7PW86_9ACTN</name>
<dbReference type="RefSeq" id="WP_184827591.1">
    <property type="nucleotide sequence ID" value="NZ_BMTK01000019.1"/>
</dbReference>
<comment type="caution">
    <text evidence="2">The sequence shown here is derived from an EMBL/GenBank/DDBJ whole genome shotgun (WGS) entry which is preliminary data.</text>
</comment>